<sequence>MDADFRYCTQANVPGGVSCRKHEIPEAASAIWGRMLHICASRSVLLDTECTVTDFPYNLLKNLLFHRTFL</sequence>
<accession>A0ABQ0BJM7</accession>
<dbReference type="EMBL" id="BAABYW010000002">
    <property type="protein sequence ID" value="GAA6411648.1"/>
    <property type="molecule type" value="Genomic_DNA"/>
</dbReference>
<gene>
    <name evidence="1" type="ORF">K040078D81_57650</name>
</gene>
<protein>
    <submittedName>
        <fullName evidence="1">Uncharacterized protein</fullName>
    </submittedName>
</protein>
<proteinExistence type="predicted"/>
<evidence type="ECO:0000313" key="1">
    <source>
        <dbReference type="EMBL" id="GAA6411648.1"/>
    </source>
</evidence>
<name>A0ABQ0BJM7_9FIRM</name>
<reference evidence="1 2" key="1">
    <citation type="submission" date="2024-04" db="EMBL/GenBank/DDBJ databases">
        <title>Defined microbial consortia suppress multidrug-resistant proinflammatory Enterobacteriaceae via ecological control.</title>
        <authorList>
            <person name="Furuichi M."/>
            <person name="Kawaguchi T."/>
            <person name="Pust M."/>
            <person name="Yasuma K."/>
            <person name="Plichta D."/>
            <person name="Hasegawa N."/>
            <person name="Ohya T."/>
            <person name="Bhattarai S."/>
            <person name="Sasajima S."/>
            <person name="Aoto Y."/>
            <person name="Tuganbaev T."/>
            <person name="Yaginuma M."/>
            <person name="Ueda M."/>
            <person name="Okahashi N."/>
            <person name="Amafuji K."/>
            <person name="Kiridooshi Y."/>
            <person name="Sugita K."/>
            <person name="Strazar M."/>
            <person name="Skelly A."/>
            <person name="Suda W."/>
            <person name="Hattori M."/>
            <person name="Nakamoto N."/>
            <person name="Caballero S."/>
            <person name="Norman J."/>
            <person name="Olle B."/>
            <person name="Tanoue T."/>
            <person name="Arita M."/>
            <person name="Bucci V."/>
            <person name="Atarashi K."/>
            <person name="Xavier R."/>
            <person name="Honda K."/>
        </authorList>
    </citation>
    <scope>NUCLEOTIDE SEQUENCE [LARGE SCALE GENOMIC DNA]</scope>
    <source>
        <strain evidence="2">k04-0078-D8-1</strain>
    </source>
</reference>
<keyword evidence="2" id="KW-1185">Reference proteome</keyword>
<dbReference type="Proteomes" id="UP001600943">
    <property type="component" value="Unassembled WGS sequence"/>
</dbReference>
<organism evidence="1 2">
    <name type="scientific">Blautia hominis</name>
    <dbReference type="NCBI Taxonomy" id="2025493"/>
    <lineage>
        <taxon>Bacteria</taxon>
        <taxon>Bacillati</taxon>
        <taxon>Bacillota</taxon>
        <taxon>Clostridia</taxon>
        <taxon>Lachnospirales</taxon>
        <taxon>Lachnospiraceae</taxon>
        <taxon>Blautia</taxon>
    </lineage>
</organism>
<dbReference type="PROSITE" id="PS51257">
    <property type="entry name" value="PROKAR_LIPOPROTEIN"/>
    <property type="match status" value="1"/>
</dbReference>
<evidence type="ECO:0000313" key="2">
    <source>
        <dbReference type="Proteomes" id="UP001600943"/>
    </source>
</evidence>
<comment type="caution">
    <text evidence="1">The sequence shown here is derived from an EMBL/GenBank/DDBJ whole genome shotgun (WGS) entry which is preliminary data.</text>
</comment>